<dbReference type="EMBL" id="CP000473">
    <property type="protein sequence ID" value="ABJ82850.1"/>
    <property type="molecule type" value="Genomic_DNA"/>
</dbReference>
<gene>
    <name evidence="3" type="ordered locus">Acid_1860</name>
</gene>
<sequence>MKRRIFIGSSTEGLPHACHIKELLTSFGDIEPVLWTEIFHPGLLTFEALENVLLRCCAAVFVASADDVTTFRGQCIHTPRANVMLEFGLVAGRIGRHSIALCLAGGAQLPSDLQGLTVIDMSVTDPPPVPSSEASLLPQDRLRLWTTGLLSTADQIGRTDILHGYSGRWEFALQLSHWRGREVRFPSYAYVNGNFDLVISPNGQAGKGFAQGRLNFKMVLDASGEHTFQGDYRTAHEIASADCSSDGSLHFTSQAFAVGKFSHMGVAPAELSSLDLAEPWSAQWQLAPSAEPRSLEGTVSTDDAIGTRGTVKVRKA</sequence>
<dbReference type="OrthoDB" id="5497289at2"/>
<dbReference type="STRING" id="234267.Acid_1860"/>
<dbReference type="HOGENOM" id="CLU_879693_0_0_0"/>
<organism evidence="3">
    <name type="scientific">Solibacter usitatus (strain Ellin6076)</name>
    <dbReference type="NCBI Taxonomy" id="234267"/>
    <lineage>
        <taxon>Bacteria</taxon>
        <taxon>Pseudomonadati</taxon>
        <taxon>Acidobacteriota</taxon>
        <taxon>Terriglobia</taxon>
        <taxon>Bryobacterales</taxon>
        <taxon>Solibacteraceae</taxon>
        <taxon>Candidatus Solibacter</taxon>
    </lineage>
</organism>
<accession>Q027G3</accession>
<dbReference type="InterPro" id="IPR019302">
    <property type="entry name" value="CAP12/PCTIR_TIR_dom"/>
</dbReference>
<evidence type="ECO:0000313" key="3">
    <source>
        <dbReference type="EMBL" id="ABJ82850.1"/>
    </source>
</evidence>
<dbReference type="eggNOG" id="COG4271">
    <property type="taxonomic scope" value="Bacteria"/>
</dbReference>
<dbReference type="AlphaFoldDB" id="Q027G3"/>
<dbReference type="KEGG" id="sus:Acid_1860"/>
<dbReference type="InParanoid" id="Q027G3"/>
<protein>
    <submittedName>
        <fullName evidence="3">Nucleotide-binding protein</fullName>
    </submittedName>
</protein>
<evidence type="ECO:0000259" key="2">
    <source>
        <dbReference type="Pfam" id="PF10137"/>
    </source>
</evidence>
<feature type="region of interest" description="Disordered" evidence="1">
    <location>
        <begin position="289"/>
        <end position="316"/>
    </location>
</feature>
<evidence type="ECO:0000256" key="1">
    <source>
        <dbReference type="SAM" id="MobiDB-lite"/>
    </source>
</evidence>
<feature type="domain" description="CD-NTase-associated protein 12/Pycsar effector protein TIR" evidence="2">
    <location>
        <begin position="4"/>
        <end position="121"/>
    </location>
</feature>
<reference evidence="3" key="1">
    <citation type="submission" date="2006-10" db="EMBL/GenBank/DDBJ databases">
        <title>Complete sequence of Solibacter usitatus Ellin6076.</title>
        <authorList>
            <consortium name="US DOE Joint Genome Institute"/>
            <person name="Copeland A."/>
            <person name="Lucas S."/>
            <person name="Lapidus A."/>
            <person name="Barry K."/>
            <person name="Detter J.C."/>
            <person name="Glavina del Rio T."/>
            <person name="Hammon N."/>
            <person name="Israni S."/>
            <person name="Dalin E."/>
            <person name="Tice H."/>
            <person name="Pitluck S."/>
            <person name="Thompson L.S."/>
            <person name="Brettin T."/>
            <person name="Bruce D."/>
            <person name="Han C."/>
            <person name="Tapia R."/>
            <person name="Gilna P."/>
            <person name="Schmutz J."/>
            <person name="Larimer F."/>
            <person name="Land M."/>
            <person name="Hauser L."/>
            <person name="Kyrpides N."/>
            <person name="Mikhailova N."/>
            <person name="Janssen P.H."/>
            <person name="Kuske C.R."/>
            <person name="Richardson P."/>
        </authorList>
    </citation>
    <scope>NUCLEOTIDE SEQUENCE</scope>
    <source>
        <strain evidence="3">Ellin6076</strain>
    </source>
</reference>
<proteinExistence type="predicted"/>
<dbReference type="GO" id="GO:0050135">
    <property type="term" value="F:NADP+ nucleosidase activity"/>
    <property type="evidence" value="ECO:0007669"/>
    <property type="project" value="InterPro"/>
</dbReference>
<name>Q027G3_SOLUE</name>
<dbReference type="Pfam" id="PF10137">
    <property type="entry name" value="CAP12-PCTIR_TIR"/>
    <property type="match status" value="1"/>
</dbReference>